<dbReference type="PROSITE" id="PS51192">
    <property type="entry name" value="HELICASE_ATP_BIND_1"/>
    <property type="match status" value="1"/>
</dbReference>
<dbReference type="GO" id="GO:0043590">
    <property type="term" value="C:bacterial nucleoid"/>
    <property type="evidence" value="ECO:0007669"/>
    <property type="project" value="TreeGrafter"/>
</dbReference>
<organism evidence="15 16">
    <name type="scientific">Bizionia algoritergicola</name>
    <dbReference type="NCBI Taxonomy" id="291187"/>
    <lineage>
        <taxon>Bacteria</taxon>
        <taxon>Pseudomonadati</taxon>
        <taxon>Bacteroidota</taxon>
        <taxon>Flavobacteriia</taxon>
        <taxon>Flavobacteriales</taxon>
        <taxon>Flavobacteriaceae</taxon>
        <taxon>Bizionia</taxon>
    </lineage>
</organism>
<reference evidence="15 16" key="1">
    <citation type="submission" date="2019-08" db="EMBL/GenBank/DDBJ databases">
        <title>Genomes of Antarctic Bizionia species.</title>
        <authorList>
            <person name="Bowman J.P."/>
        </authorList>
    </citation>
    <scope>NUCLEOTIDE SEQUENCE [LARGE SCALE GENOMIC DNA]</scope>
    <source>
        <strain evidence="15 16">APA-1</strain>
    </source>
</reference>
<dbReference type="GO" id="GO:0003677">
    <property type="term" value="F:DNA binding"/>
    <property type="evidence" value="ECO:0007669"/>
    <property type="project" value="UniProtKB-KW"/>
</dbReference>
<keyword evidence="6" id="KW-0067">ATP-binding</keyword>
<evidence type="ECO:0000259" key="13">
    <source>
        <dbReference type="PROSITE" id="PS51192"/>
    </source>
</evidence>
<dbReference type="GO" id="GO:0046872">
    <property type="term" value="F:metal ion binding"/>
    <property type="evidence" value="ECO:0007669"/>
    <property type="project" value="UniProtKB-KW"/>
</dbReference>
<evidence type="ECO:0000256" key="12">
    <source>
        <dbReference type="ARBA" id="ARBA00044550"/>
    </source>
</evidence>
<keyword evidence="4" id="KW-0378">Hydrolase</keyword>
<dbReference type="NCBIfam" id="TIGR00614">
    <property type="entry name" value="recQ_fam"/>
    <property type="match status" value="1"/>
</dbReference>
<dbReference type="Proteomes" id="UP000324358">
    <property type="component" value="Unassembled WGS sequence"/>
</dbReference>
<dbReference type="Gene3D" id="3.40.50.300">
    <property type="entry name" value="P-loop containing nucleotide triphosphate hydrolases"/>
    <property type="match status" value="2"/>
</dbReference>
<proteinExistence type="inferred from homology"/>
<feature type="domain" description="Helicase C-terminal" evidence="14">
    <location>
        <begin position="217"/>
        <end position="363"/>
    </location>
</feature>
<dbReference type="GO" id="GO:0030894">
    <property type="term" value="C:replisome"/>
    <property type="evidence" value="ECO:0007669"/>
    <property type="project" value="TreeGrafter"/>
</dbReference>
<evidence type="ECO:0000256" key="2">
    <source>
        <dbReference type="ARBA" id="ARBA00022723"/>
    </source>
</evidence>
<dbReference type="EMBL" id="VSKL01000002">
    <property type="protein sequence ID" value="TYB73258.1"/>
    <property type="molecule type" value="Genomic_DNA"/>
</dbReference>
<comment type="similarity">
    <text evidence="1">Belongs to the helicase family. RecQ subfamily.</text>
</comment>
<keyword evidence="16" id="KW-1185">Reference proteome</keyword>
<dbReference type="GO" id="GO:0009378">
    <property type="term" value="F:four-way junction helicase activity"/>
    <property type="evidence" value="ECO:0007669"/>
    <property type="project" value="TreeGrafter"/>
</dbReference>
<comment type="caution">
    <text evidence="15">The sequence shown here is derived from an EMBL/GenBank/DDBJ whole genome shotgun (WGS) entry which is preliminary data.</text>
</comment>
<dbReference type="OrthoDB" id="9763310at2"/>
<dbReference type="GO" id="GO:0043138">
    <property type="term" value="F:3'-5' DNA helicase activity"/>
    <property type="evidence" value="ECO:0007669"/>
    <property type="project" value="UniProtKB-EC"/>
</dbReference>
<sequence>MQQPIDILERYWNYTSFKPLQETVIQAVLDGEDTFALMPTGGGKSLCFQVPALAKDGICIVISPLIALMKDQVQALQSRGIKAMALTSGIHYNELDTLLDNCIYGNYKFLYLSPERLQQELVQDRIRQMPVNLIAVDEAHCISQWGNDFRPAYKNIKLLRELQPTVNCIALTASATPEVVEDIIKELDFISPKVLKQSFNRDNLAYMTFDATDKHYHLERILKKNNAPSIIYVRNRLATIEISQFLEKKGFSATFFHGGLSNTEKDTRLQDWLREKKLIMVATNAFGMGIDKPNVKTVIHLNLPESLESYFQEAGRAGRNGDKAFAVILKNNSDKSKLEDQFLNVLPSVDFMKQVYRKLCNYFQISYGEGVGFVEDFNFNHFCKTYNFNTLIAFNAIQTLDRTSIISLSQQFNKQTSVQFIVSNTQLFHYLSKHAPLNIIVKSILRSYGGIFEHETKVNTTRIAEKASISEHQLIQALEKLEKDDIISLQISKTDAQVTFLEPREDDKTINRITHIINQQNQLKHKQVSDVLKYISNNTICKSVQLLTYFGEKDVNDCGICSVCVERKNKKKAPADFKTIKNAIITKLEATDCSSRTLTEALGYPEKDIHNALKLLLEHHIIIVTTINTYKLSHL</sequence>
<keyword evidence="5 15" id="KW-0347">Helicase</keyword>
<dbReference type="EC" id="5.6.2.4" evidence="10"/>
<dbReference type="PANTHER" id="PTHR13710">
    <property type="entry name" value="DNA HELICASE RECQ FAMILY MEMBER"/>
    <property type="match status" value="1"/>
</dbReference>
<evidence type="ECO:0000313" key="15">
    <source>
        <dbReference type="EMBL" id="TYB73258.1"/>
    </source>
</evidence>
<dbReference type="GO" id="GO:0006281">
    <property type="term" value="P:DNA repair"/>
    <property type="evidence" value="ECO:0007669"/>
    <property type="project" value="TreeGrafter"/>
</dbReference>
<dbReference type="InterPro" id="IPR032284">
    <property type="entry name" value="RecQ_Zn-bd"/>
</dbReference>
<dbReference type="GO" id="GO:0016787">
    <property type="term" value="F:hydrolase activity"/>
    <property type="evidence" value="ECO:0007669"/>
    <property type="project" value="UniProtKB-KW"/>
</dbReference>
<gene>
    <name evidence="15" type="ORF">ES675_06250</name>
</gene>
<dbReference type="InterPro" id="IPR011545">
    <property type="entry name" value="DEAD/DEAH_box_helicase_dom"/>
</dbReference>
<keyword evidence="3" id="KW-0547">Nucleotide-binding</keyword>
<evidence type="ECO:0000256" key="1">
    <source>
        <dbReference type="ARBA" id="ARBA00005446"/>
    </source>
</evidence>
<dbReference type="PROSITE" id="PS51194">
    <property type="entry name" value="HELICASE_CTER"/>
    <property type="match status" value="1"/>
</dbReference>
<dbReference type="SMART" id="SM00487">
    <property type="entry name" value="DEXDc"/>
    <property type="match status" value="1"/>
</dbReference>
<dbReference type="InterPro" id="IPR036388">
    <property type="entry name" value="WH-like_DNA-bd_sf"/>
</dbReference>
<dbReference type="SUPFAM" id="SSF52540">
    <property type="entry name" value="P-loop containing nucleoside triphosphate hydrolases"/>
    <property type="match status" value="1"/>
</dbReference>
<evidence type="ECO:0000256" key="6">
    <source>
        <dbReference type="ARBA" id="ARBA00022840"/>
    </source>
</evidence>
<evidence type="ECO:0000256" key="8">
    <source>
        <dbReference type="ARBA" id="ARBA00023235"/>
    </source>
</evidence>
<dbReference type="InterPro" id="IPR004589">
    <property type="entry name" value="DNA_helicase_ATP-dep_RecQ"/>
</dbReference>
<dbReference type="InterPro" id="IPR027417">
    <property type="entry name" value="P-loop_NTPase"/>
</dbReference>
<dbReference type="PANTHER" id="PTHR13710:SF105">
    <property type="entry name" value="ATP-DEPENDENT DNA HELICASE Q1"/>
    <property type="match status" value="1"/>
</dbReference>
<dbReference type="RefSeq" id="WP_066252756.1">
    <property type="nucleotide sequence ID" value="NZ_VSKL01000002.1"/>
</dbReference>
<dbReference type="GO" id="GO:0005737">
    <property type="term" value="C:cytoplasm"/>
    <property type="evidence" value="ECO:0007669"/>
    <property type="project" value="TreeGrafter"/>
</dbReference>
<feature type="domain" description="Helicase ATP-binding" evidence="13">
    <location>
        <begin position="25"/>
        <end position="193"/>
    </location>
</feature>
<dbReference type="GO" id="GO:0006310">
    <property type="term" value="P:DNA recombination"/>
    <property type="evidence" value="ECO:0007669"/>
    <property type="project" value="InterPro"/>
</dbReference>
<dbReference type="Gene3D" id="1.10.10.10">
    <property type="entry name" value="Winged helix-like DNA-binding domain superfamily/Winged helix DNA-binding domain"/>
    <property type="match status" value="1"/>
</dbReference>
<evidence type="ECO:0000256" key="11">
    <source>
        <dbReference type="ARBA" id="ARBA00044535"/>
    </source>
</evidence>
<dbReference type="CDD" id="cd17920">
    <property type="entry name" value="DEXHc_RecQ"/>
    <property type="match status" value="1"/>
</dbReference>
<keyword evidence="7" id="KW-0238">DNA-binding</keyword>
<evidence type="ECO:0000256" key="3">
    <source>
        <dbReference type="ARBA" id="ARBA00022741"/>
    </source>
</evidence>
<name>A0A5D0QXQ8_9FLAO</name>
<dbReference type="Pfam" id="PF16124">
    <property type="entry name" value="RecQ_Zn_bind"/>
    <property type="match status" value="1"/>
</dbReference>
<evidence type="ECO:0000259" key="14">
    <source>
        <dbReference type="PROSITE" id="PS51194"/>
    </source>
</evidence>
<dbReference type="GO" id="GO:0005524">
    <property type="term" value="F:ATP binding"/>
    <property type="evidence" value="ECO:0007669"/>
    <property type="project" value="UniProtKB-KW"/>
</dbReference>
<dbReference type="InterPro" id="IPR001650">
    <property type="entry name" value="Helicase_C-like"/>
</dbReference>
<dbReference type="FunFam" id="3.40.50.300:FF:001389">
    <property type="entry name" value="ATP-dependent DNA helicase RecQ"/>
    <property type="match status" value="1"/>
</dbReference>
<evidence type="ECO:0000313" key="16">
    <source>
        <dbReference type="Proteomes" id="UP000324358"/>
    </source>
</evidence>
<dbReference type="AlphaFoldDB" id="A0A5D0QXQ8"/>
<evidence type="ECO:0000256" key="4">
    <source>
        <dbReference type="ARBA" id="ARBA00022801"/>
    </source>
</evidence>
<comment type="catalytic activity">
    <reaction evidence="9">
        <text>Couples ATP hydrolysis with the unwinding of duplex DNA by translocating in the 3'-5' direction.</text>
        <dbReference type="EC" id="5.6.2.4"/>
    </reaction>
</comment>
<evidence type="ECO:0000256" key="7">
    <source>
        <dbReference type="ARBA" id="ARBA00023125"/>
    </source>
</evidence>
<protein>
    <recommendedName>
        <fullName evidence="11">ATP-dependent DNA helicase RecQ</fullName>
        <ecNumber evidence="10">5.6.2.4</ecNumber>
    </recommendedName>
    <alternativeName>
        <fullName evidence="12">DNA 3'-5' helicase RecQ</fullName>
    </alternativeName>
</protein>
<dbReference type="InterPro" id="IPR014001">
    <property type="entry name" value="Helicase_ATP-bd"/>
</dbReference>
<evidence type="ECO:0000256" key="9">
    <source>
        <dbReference type="ARBA" id="ARBA00034617"/>
    </source>
</evidence>
<dbReference type="Pfam" id="PF00270">
    <property type="entry name" value="DEAD"/>
    <property type="match status" value="1"/>
</dbReference>
<dbReference type="Pfam" id="PF00271">
    <property type="entry name" value="Helicase_C"/>
    <property type="match status" value="1"/>
</dbReference>
<dbReference type="SMART" id="SM00490">
    <property type="entry name" value="HELICc"/>
    <property type="match status" value="1"/>
</dbReference>
<keyword evidence="2" id="KW-0479">Metal-binding</keyword>
<evidence type="ECO:0000256" key="10">
    <source>
        <dbReference type="ARBA" id="ARBA00034808"/>
    </source>
</evidence>
<accession>A0A5D0QXQ8</accession>
<keyword evidence="8" id="KW-0413">Isomerase</keyword>
<evidence type="ECO:0000256" key="5">
    <source>
        <dbReference type="ARBA" id="ARBA00022806"/>
    </source>
</evidence>